<evidence type="ECO:0000256" key="2">
    <source>
        <dbReference type="ARBA" id="ARBA00022475"/>
    </source>
</evidence>
<dbReference type="SUPFAM" id="SSF48452">
    <property type="entry name" value="TPR-like"/>
    <property type="match status" value="1"/>
</dbReference>
<dbReference type="OrthoDB" id="9789270at2"/>
<gene>
    <name evidence="14" type="ORF">FJV41_22685</name>
</gene>
<comment type="cofactor">
    <cofactor evidence="1">
        <name>Zn(2+)</name>
        <dbReference type="ChEBI" id="CHEBI:29105"/>
    </cofactor>
</comment>
<feature type="transmembrane region" description="Helical" evidence="11">
    <location>
        <begin position="320"/>
        <end position="340"/>
    </location>
</feature>
<keyword evidence="10 11" id="KW-0472">Membrane</keyword>
<evidence type="ECO:0000256" key="8">
    <source>
        <dbReference type="ARBA" id="ARBA00022989"/>
    </source>
</evidence>
<evidence type="ECO:0000313" key="14">
    <source>
        <dbReference type="EMBL" id="TQF13670.1"/>
    </source>
</evidence>
<keyword evidence="8 11" id="KW-1133">Transmembrane helix</keyword>
<dbReference type="GO" id="GO:0006508">
    <property type="term" value="P:proteolysis"/>
    <property type="evidence" value="ECO:0007669"/>
    <property type="project" value="UniProtKB-KW"/>
</dbReference>
<dbReference type="AlphaFoldDB" id="A0A540WXL3"/>
<accession>A0A540WXL3</accession>
<dbReference type="RefSeq" id="WP_141644617.1">
    <property type="nucleotide sequence ID" value="NZ_VIFM01000092.1"/>
</dbReference>
<keyword evidence="4 11" id="KW-0812">Transmembrane</keyword>
<comment type="caution">
    <text evidence="14">The sequence shown here is derived from an EMBL/GenBank/DDBJ whole genome shotgun (WGS) entry which is preliminary data.</text>
</comment>
<dbReference type="PANTHER" id="PTHR43221">
    <property type="entry name" value="PROTEASE HTPX"/>
    <property type="match status" value="1"/>
</dbReference>
<feature type="signal peptide" evidence="12">
    <location>
        <begin position="1"/>
        <end position="18"/>
    </location>
</feature>
<evidence type="ECO:0000256" key="11">
    <source>
        <dbReference type="SAM" id="Phobius"/>
    </source>
</evidence>
<feature type="transmembrane region" description="Helical" evidence="11">
    <location>
        <begin position="219"/>
        <end position="243"/>
    </location>
</feature>
<dbReference type="GO" id="GO:0004222">
    <property type="term" value="F:metalloendopeptidase activity"/>
    <property type="evidence" value="ECO:0007669"/>
    <property type="project" value="InterPro"/>
</dbReference>
<name>A0A540WXL3_9BACT</name>
<evidence type="ECO:0000256" key="12">
    <source>
        <dbReference type="SAM" id="SignalP"/>
    </source>
</evidence>
<dbReference type="Gene3D" id="3.30.2010.10">
    <property type="entry name" value="Metalloproteases ('zincins'), catalytic domain"/>
    <property type="match status" value="1"/>
</dbReference>
<keyword evidence="2" id="KW-1003">Cell membrane</keyword>
<keyword evidence="12" id="KW-0732">Signal</keyword>
<keyword evidence="5" id="KW-0479">Metal-binding</keyword>
<dbReference type="Gene3D" id="1.25.40.10">
    <property type="entry name" value="Tetratricopeptide repeat domain"/>
    <property type="match status" value="1"/>
</dbReference>
<dbReference type="EMBL" id="VIFM01000092">
    <property type="protein sequence ID" value="TQF13670.1"/>
    <property type="molecule type" value="Genomic_DNA"/>
</dbReference>
<feature type="transmembrane region" description="Helical" evidence="11">
    <location>
        <begin position="276"/>
        <end position="308"/>
    </location>
</feature>
<feature type="chain" id="PRO_5021876926" evidence="12">
    <location>
        <begin position="19"/>
        <end position="753"/>
    </location>
</feature>
<evidence type="ECO:0000256" key="6">
    <source>
        <dbReference type="ARBA" id="ARBA00022801"/>
    </source>
</evidence>
<keyword evidence="3 14" id="KW-0645">Protease</keyword>
<keyword evidence="15" id="KW-1185">Reference proteome</keyword>
<dbReference type="InterPro" id="IPR011990">
    <property type="entry name" value="TPR-like_helical_dom_sf"/>
</dbReference>
<protein>
    <submittedName>
        <fullName evidence="14">M48 family metalloprotease</fullName>
    </submittedName>
</protein>
<evidence type="ECO:0000313" key="15">
    <source>
        <dbReference type="Proteomes" id="UP000315369"/>
    </source>
</evidence>
<dbReference type="Pfam" id="PF01435">
    <property type="entry name" value="Peptidase_M48"/>
    <property type="match status" value="1"/>
</dbReference>
<dbReference type="Pfam" id="PF14559">
    <property type="entry name" value="TPR_19"/>
    <property type="match status" value="1"/>
</dbReference>
<organism evidence="14 15">
    <name type="scientific">Myxococcus llanfairpwllgwyngyllgogerychwyrndrobwllllantysiliogogogochensis</name>
    <dbReference type="NCBI Taxonomy" id="2590453"/>
    <lineage>
        <taxon>Bacteria</taxon>
        <taxon>Pseudomonadati</taxon>
        <taxon>Myxococcota</taxon>
        <taxon>Myxococcia</taxon>
        <taxon>Myxococcales</taxon>
        <taxon>Cystobacterineae</taxon>
        <taxon>Myxococcaceae</taxon>
        <taxon>Myxococcus</taxon>
    </lineage>
</organism>
<dbReference type="InterPro" id="IPR001915">
    <property type="entry name" value="Peptidase_M48"/>
</dbReference>
<proteinExistence type="predicted"/>
<dbReference type="CDD" id="cd07328">
    <property type="entry name" value="M48_Ste24p_like"/>
    <property type="match status" value="1"/>
</dbReference>
<sequence>MYALVLVLFFASQAPASATEQPPFHGAPGLQAAYEQADAALRNDQPEEALRNFHRLLADAPEHPATHWLHGRLRLKRGHFAEAETALSQALARGIDPRHREEVEGQLDAVRRHLSAMEEARLGISSEHGVNAHDPESLFDAGIRSLEAGEVEGALAHARRLTALAPWNGEGHALLAVILETRGDDEAAREAVRRARELGATQGLLRVVEERFEDRRRGWLLVGIPLGMALFLGLGLLLSWLAGRALSSAQLGRLQASDLHLLREEQTASERLVDRLYIAVLWFSSLLFYVAVPMMVVLTLAVFGGLLLAMAMMPVIPVKLLFIVVIACLGGIIGIFRGLFFRDAQPDEGRALKREEAPRLFAALEEVADVAKSRKVDRVLIDAGTGIGVSERGGRLRGLLGRGERVLQLGLGVVRLLTVSELKSILAHEYGHFSHGETRLTPIIGRIQIQMVRMLHAIQAAGWASINPVWWFLRTYFFVHLRITAGHGRRRELLADRVSALAYGGDTFARALTKTVEGSDAFKRGMSVTVGLRATGRPTKDLFHTIDVVARDTPLEFQAFMHAQLFACPVDAYDTHPPPSERIERVAGLPGHRPVEDTSALTLFADGEALTAELGGELLSNLENTLEGQGHEAAPPVDVTDEERDRLAAALALHHAAVVLGEHQHPVAYPLLQESVGRLEQTAGEKHPYLVPLLTDLSRLHVEHQALDAARHALQRAIDIVQSRPDHVRQEVDALNVLLSEIPHDTRAESRTD</sequence>
<feature type="domain" description="Peptidase M48" evidence="13">
    <location>
        <begin position="412"/>
        <end position="586"/>
    </location>
</feature>
<dbReference type="Proteomes" id="UP000315369">
    <property type="component" value="Unassembled WGS sequence"/>
</dbReference>
<keyword evidence="7" id="KW-0862">Zinc</keyword>
<keyword evidence="9 14" id="KW-0482">Metalloprotease</keyword>
<keyword evidence="6" id="KW-0378">Hydrolase</keyword>
<evidence type="ECO:0000256" key="5">
    <source>
        <dbReference type="ARBA" id="ARBA00022723"/>
    </source>
</evidence>
<evidence type="ECO:0000256" key="7">
    <source>
        <dbReference type="ARBA" id="ARBA00022833"/>
    </source>
</evidence>
<evidence type="ECO:0000256" key="10">
    <source>
        <dbReference type="ARBA" id="ARBA00023136"/>
    </source>
</evidence>
<reference evidence="14 15" key="1">
    <citation type="submission" date="2019-06" db="EMBL/GenBank/DDBJ databases">
        <authorList>
            <person name="Livingstone P."/>
            <person name="Whitworth D."/>
        </authorList>
    </citation>
    <scope>NUCLEOTIDE SEQUENCE [LARGE SCALE GENOMIC DNA]</scope>
    <source>
        <strain evidence="14 15">AM401</strain>
    </source>
</reference>
<dbReference type="GO" id="GO:0046872">
    <property type="term" value="F:metal ion binding"/>
    <property type="evidence" value="ECO:0007669"/>
    <property type="project" value="UniProtKB-KW"/>
</dbReference>
<evidence type="ECO:0000256" key="3">
    <source>
        <dbReference type="ARBA" id="ARBA00022670"/>
    </source>
</evidence>
<dbReference type="PANTHER" id="PTHR43221:SF2">
    <property type="entry name" value="PROTEASE HTPX HOMOLOG"/>
    <property type="match status" value="1"/>
</dbReference>
<evidence type="ECO:0000256" key="1">
    <source>
        <dbReference type="ARBA" id="ARBA00001947"/>
    </source>
</evidence>
<evidence type="ECO:0000256" key="4">
    <source>
        <dbReference type="ARBA" id="ARBA00022692"/>
    </source>
</evidence>
<dbReference type="InterPro" id="IPR050083">
    <property type="entry name" value="HtpX_protease"/>
</dbReference>
<evidence type="ECO:0000256" key="9">
    <source>
        <dbReference type="ARBA" id="ARBA00023049"/>
    </source>
</evidence>
<evidence type="ECO:0000259" key="13">
    <source>
        <dbReference type="Pfam" id="PF01435"/>
    </source>
</evidence>